<evidence type="ECO:0000313" key="5">
    <source>
        <dbReference type="Proteomes" id="UP000520770"/>
    </source>
</evidence>
<dbReference type="EMBL" id="JACIGY010000002">
    <property type="protein sequence ID" value="MBB4411513.1"/>
    <property type="molecule type" value="Genomic_DNA"/>
</dbReference>
<evidence type="ECO:0000313" key="2">
    <source>
        <dbReference type="EMBL" id="MBB4348277.1"/>
    </source>
</evidence>
<feature type="chain" id="PRO_5036214159" evidence="1">
    <location>
        <begin position="24"/>
        <end position="107"/>
    </location>
</feature>
<accession>A0A7W6S6U1</accession>
<comment type="caution">
    <text evidence="2">The sequence shown here is derived from an EMBL/GenBank/DDBJ whole genome shotgun (WGS) entry which is preliminary data.</text>
</comment>
<reference evidence="5 6" key="1">
    <citation type="submission" date="2020-08" db="EMBL/GenBank/DDBJ databases">
        <title>Genomic Encyclopedia of Type Strains, Phase IV (KMG-V): Genome sequencing to study the core and pangenomes of soil and plant-associated prokaryotes.</title>
        <authorList>
            <person name="Whitman W."/>
        </authorList>
    </citation>
    <scope>NUCLEOTIDE SEQUENCE [LARGE SCALE GENOMIC DNA]</scope>
    <source>
        <strain evidence="3 6">SEMIA 444</strain>
        <strain evidence="2 5">SEMIA 448</strain>
        <strain evidence="4 7">SEMIA 452</strain>
    </source>
</reference>
<dbReference type="Proteomes" id="UP000576087">
    <property type="component" value="Unassembled WGS sequence"/>
</dbReference>
<evidence type="ECO:0000313" key="6">
    <source>
        <dbReference type="Proteomes" id="UP000524535"/>
    </source>
</evidence>
<dbReference type="Proteomes" id="UP000524535">
    <property type="component" value="Unassembled WGS sequence"/>
</dbReference>
<protein>
    <submittedName>
        <fullName evidence="2">Uncharacterized protein</fullName>
    </submittedName>
</protein>
<keyword evidence="6" id="KW-1185">Reference proteome</keyword>
<dbReference type="Proteomes" id="UP000520770">
    <property type="component" value="Unassembled WGS sequence"/>
</dbReference>
<evidence type="ECO:0000313" key="7">
    <source>
        <dbReference type="Proteomes" id="UP000576087"/>
    </source>
</evidence>
<gene>
    <name evidence="3" type="ORF">GGE31_002018</name>
    <name evidence="2" type="ORF">GGE33_002019</name>
    <name evidence="4" type="ORF">GGE35_002019</name>
</gene>
<dbReference type="AlphaFoldDB" id="A0A7W6S6U1"/>
<proteinExistence type="predicted"/>
<dbReference type="EMBL" id="JACIGW010000002">
    <property type="protein sequence ID" value="MBB4348277.1"/>
    <property type="molecule type" value="Genomic_DNA"/>
</dbReference>
<dbReference type="RefSeq" id="WP_183822768.1">
    <property type="nucleotide sequence ID" value="NZ_JACIGW010000002.1"/>
</dbReference>
<feature type="signal peptide" evidence="1">
    <location>
        <begin position="1"/>
        <end position="23"/>
    </location>
</feature>
<name>A0A7W6S6U1_9HYPH</name>
<dbReference type="EMBL" id="JACIHM010000002">
    <property type="protein sequence ID" value="MBB4446203.1"/>
    <property type="molecule type" value="Genomic_DNA"/>
</dbReference>
<organism evidence="2 5">
    <name type="scientific">Aliirhizobium cellulosilyticum</name>
    <dbReference type="NCBI Taxonomy" id="393664"/>
    <lineage>
        <taxon>Bacteria</taxon>
        <taxon>Pseudomonadati</taxon>
        <taxon>Pseudomonadota</taxon>
        <taxon>Alphaproteobacteria</taxon>
        <taxon>Hyphomicrobiales</taxon>
        <taxon>Rhizobiaceae</taxon>
        <taxon>Aliirhizobium</taxon>
    </lineage>
</organism>
<evidence type="ECO:0000256" key="1">
    <source>
        <dbReference type="SAM" id="SignalP"/>
    </source>
</evidence>
<evidence type="ECO:0000313" key="3">
    <source>
        <dbReference type="EMBL" id="MBB4411513.1"/>
    </source>
</evidence>
<keyword evidence="1" id="KW-0732">Signal</keyword>
<sequence length="107" mass="11220">MTITTAPFAALSIFLITGSVAHASTDDAWAKFQTDVSRACVKASKGLIEKGNTVVDPYGSQHYGMAVVTGKAVGAKTRISTICVYDKQKKTAEIGGEISAEKLAVKP</sequence>
<evidence type="ECO:0000313" key="4">
    <source>
        <dbReference type="EMBL" id="MBB4446203.1"/>
    </source>
</evidence>